<dbReference type="SUPFAM" id="SSF53098">
    <property type="entry name" value="Ribonuclease H-like"/>
    <property type="match status" value="1"/>
</dbReference>
<name>V9E210_PHYNI</name>
<dbReference type="AlphaFoldDB" id="V9E210"/>
<protein>
    <recommendedName>
        <fullName evidence="3">HAT C-terminal dimerisation domain-containing protein</fullName>
    </recommendedName>
</protein>
<proteinExistence type="predicted"/>
<accession>V9E210</accession>
<dbReference type="EMBL" id="ANIZ01003508">
    <property type="protein sequence ID" value="ETI33150.1"/>
    <property type="molecule type" value="Genomic_DNA"/>
</dbReference>
<sequence>MPLTDCYEMTVRLMMSFCRIITSFGSQPRCFCVVMSLCVEHRWMQCEQLLFLLGYALHPVYAEDARSLPNTAGSLPKVAVYYFRRLFHTEEMGTIKRDMFSWMENRFTRTRPSEFDNCPWEYWEYIAKKNPKSKLLMLAMRVLSIVVNTVTCERLFSEHGIMLRKGIAWHPTKRSIFRL</sequence>
<evidence type="ECO:0000313" key="2">
    <source>
        <dbReference type="Proteomes" id="UP000018721"/>
    </source>
</evidence>
<evidence type="ECO:0000313" key="1">
    <source>
        <dbReference type="EMBL" id="ETI33150.1"/>
    </source>
</evidence>
<gene>
    <name evidence="1" type="ORF">F443_20145</name>
</gene>
<dbReference type="InterPro" id="IPR012337">
    <property type="entry name" value="RNaseH-like_sf"/>
</dbReference>
<dbReference type="eggNOG" id="ENOG502R8GP">
    <property type="taxonomic scope" value="Eukaryota"/>
</dbReference>
<dbReference type="HOGENOM" id="CLU_1506307_0_0_1"/>
<comment type="caution">
    <text evidence="1">The sequence shown here is derived from an EMBL/GenBank/DDBJ whole genome shotgun (WGS) entry which is preliminary data.</text>
</comment>
<keyword evidence="2" id="KW-1185">Reference proteome</keyword>
<organism evidence="1 2">
    <name type="scientific">Phytophthora nicotianae P1569</name>
    <dbReference type="NCBI Taxonomy" id="1317065"/>
    <lineage>
        <taxon>Eukaryota</taxon>
        <taxon>Sar</taxon>
        <taxon>Stramenopiles</taxon>
        <taxon>Oomycota</taxon>
        <taxon>Peronosporomycetes</taxon>
        <taxon>Peronosporales</taxon>
        <taxon>Peronosporaceae</taxon>
        <taxon>Phytophthora</taxon>
    </lineage>
</organism>
<dbReference type="Proteomes" id="UP000018721">
    <property type="component" value="Unassembled WGS sequence"/>
</dbReference>
<reference evidence="1 2" key="1">
    <citation type="submission" date="2013-11" db="EMBL/GenBank/DDBJ databases">
        <title>The Genome Sequence of Phytophthora parasitica P1569.</title>
        <authorList>
            <consortium name="The Broad Institute Genomics Platform"/>
            <person name="Russ C."/>
            <person name="Tyler B."/>
            <person name="Panabieres F."/>
            <person name="Shan W."/>
            <person name="Tripathy S."/>
            <person name="Grunwald N."/>
            <person name="Machado M."/>
            <person name="Johnson C.S."/>
            <person name="Arredondo F."/>
            <person name="Hong C."/>
            <person name="Coffey M."/>
            <person name="Young S.K."/>
            <person name="Zeng Q."/>
            <person name="Gargeya S."/>
            <person name="Fitzgerald M."/>
            <person name="Abouelleil A."/>
            <person name="Alvarado L."/>
            <person name="Chapman S.B."/>
            <person name="Gainer-Dewar J."/>
            <person name="Goldberg J."/>
            <person name="Griggs A."/>
            <person name="Gujja S."/>
            <person name="Hansen M."/>
            <person name="Howarth C."/>
            <person name="Imamovic A."/>
            <person name="Ireland A."/>
            <person name="Larimer J."/>
            <person name="McCowan C."/>
            <person name="Murphy C."/>
            <person name="Pearson M."/>
            <person name="Poon T.W."/>
            <person name="Priest M."/>
            <person name="Roberts A."/>
            <person name="Saif S."/>
            <person name="Shea T."/>
            <person name="Sykes S."/>
            <person name="Wortman J."/>
            <person name="Nusbaum C."/>
            <person name="Birren B."/>
        </authorList>
    </citation>
    <scope>NUCLEOTIDE SEQUENCE [LARGE SCALE GENOMIC DNA]</scope>
    <source>
        <strain evidence="1 2">P1569</strain>
    </source>
</reference>
<evidence type="ECO:0008006" key="3">
    <source>
        <dbReference type="Google" id="ProtNLM"/>
    </source>
</evidence>